<evidence type="ECO:0000256" key="7">
    <source>
        <dbReference type="ARBA" id="ARBA00023180"/>
    </source>
</evidence>
<accession>A0A9W6UBF1</accession>
<evidence type="ECO:0000313" key="16">
    <source>
        <dbReference type="EMBL" id="GMF29766.1"/>
    </source>
</evidence>
<evidence type="ECO:0000256" key="11">
    <source>
        <dbReference type="ARBA" id="ARBA00037649"/>
    </source>
</evidence>
<comment type="subcellular location">
    <subcellularLocation>
        <location evidence="2">Cell membrane</location>
    </subcellularLocation>
</comment>
<keyword evidence="10" id="KW-0624">Polysaccharide degradation</keyword>
<dbReference type="Gene3D" id="3.20.20.80">
    <property type="entry name" value="Glycosidases"/>
    <property type="match status" value="1"/>
</dbReference>
<evidence type="ECO:0000256" key="5">
    <source>
        <dbReference type="ARBA" id="ARBA00022801"/>
    </source>
</evidence>
<evidence type="ECO:0000256" key="4">
    <source>
        <dbReference type="ARBA" id="ARBA00022475"/>
    </source>
</evidence>
<evidence type="ECO:0000256" key="12">
    <source>
        <dbReference type="ARBA" id="ARBA00042373"/>
    </source>
</evidence>
<evidence type="ECO:0000256" key="10">
    <source>
        <dbReference type="ARBA" id="ARBA00023326"/>
    </source>
</evidence>
<keyword evidence="9" id="KW-0961">Cell wall biogenesis/degradation</keyword>
<dbReference type="PROSITE" id="PS50231">
    <property type="entry name" value="RICIN_B_LECTIN"/>
    <property type="match status" value="1"/>
</dbReference>
<keyword evidence="6" id="KW-0472">Membrane</keyword>
<name>A0A9W6UBF1_9STRA</name>
<dbReference type="Gene3D" id="2.80.10.50">
    <property type="match status" value="1"/>
</dbReference>
<comment type="caution">
    <text evidence="16">The sequence shown here is derived from an EMBL/GenBank/DDBJ whole genome shotgun (WGS) entry which is preliminary data.</text>
</comment>
<dbReference type="Pfam" id="PF00652">
    <property type="entry name" value="Ricin_B_lectin"/>
    <property type="match status" value="1"/>
</dbReference>
<dbReference type="InterPro" id="IPR017853">
    <property type="entry name" value="GH"/>
</dbReference>
<dbReference type="InterPro" id="IPR035992">
    <property type="entry name" value="Ricin_B-like_lectins"/>
</dbReference>
<dbReference type="SMART" id="SM00458">
    <property type="entry name" value="RICIN"/>
    <property type="match status" value="1"/>
</dbReference>
<dbReference type="AlphaFoldDB" id="A0A9W6UBF1"/>
<evidence type="ECO:0000256" key="1">
    <source>
        <dbReference type="ARBA" id="ARBA00000382"/>
    </source>
</evidence>
<feature type="chain" id="PRO_5040906082" description="glucan endo-1,3-beta-D-glucosidase" evidence="14">
    <location>
        <begin position="23"/>
        <end position="435"/>
    </location>
</feature>
<dbReference type="InterPro" id="IPR000772">
    <property type="entry name" value="Ricin_B_lectin"/>
</dbReference>
<feature type="domain" description="Ricin B lectin" evidence="15">
    <location>
        <begin position="305"/>
        <end position="430"/>
    </location>
</feature>
<dbReference type="GO" id="GO:0071555">
    <property type="term" value="P:cell wall organization"/>
    <property type="evidence" value="ECO:0007669"/>
    <property type="project" value="UniProtKB-KW"/>
</dbReference>
<dbReference type="SUPFAM" id="SSF50370">
    <property type="entry name" value="Ricin B-like lectins"/>
    <property type="match status" value="1"/>
</dbReference>
<dbReference type="CDD" id="cd00161">
    <property type="entry name" value="beta-trefoil_Ricin-like"/>
    <property type="match status" value="1"/>
</dbReference>
<dbReference type="EC" id="3.2.1.39" evidence="3"/>
<dbReference type="OrthoDB" id="77201at2759"/>
<sequence>MKFFLPAFIASMVTMFSGNADALNVRVPGINYVPRKGLDWVPENERCKSPSEIQKDLRTLKSITDKIRIYSLIDCNQAEAVLPAAKSVGLQVELGTWTMTSKPETLQKEKAKLASLIDAGLYGDNVSGFFVAIYDDFVVDTAVSYVNEIRDYLRSRGIRTPVSLADVSSVFTNYPQLIDAVDYISITSVPFNDAVNVNEAAATALDDMKDVRILAAEKGKKVIVSETTWASGGSHPSLGVASPANQAKYFSDYFQMARARNLDFYWYFAFDTTFREEIMNTCGLFSTNGTLKSQFKELTIGLKTPRAIRNVGSKRLLSESGGNVSTTNKSSDWFVKEQQVWFFDSATQQLRSKSSDRCLDAYQGWNGGIVHMYRCMDNEANQKWTFDSSTGKFKHAKHHGFCLDTDPAQNNKVQLYGCSPNNPNQQWSVIDPAKI</sequence>
<organism evidence="16 17">
    <name type="scientific">Phytophthora fragariaefolia</name>
    <dbReference type="NCBI Taxonomy" id="1490495"/>
    <lineage>
        <taxon>Eukaryota</taxon>
        <taxon>Sar</taxon>
        <taxon>Stramenopiles</taxon>
        <taxon>Oomycota</taxon>
        <taxon>Peronosporomycetes</taxon>
        <taxon>Peronosporales</taxon>
        <taxon>Peronosporaceae</taxon>
        <taxon>Phytophthora</taxon>
    </lineage>
</organism>
<dbReference type="InterPro" id="IPR050732">
    <property type="entry name" value="Beta-glucan_modifiers"/>
</dbReference>
<dbReference type="GO" id="GO:0000272">
    <property type="term" value="P:polysaccharide catabolic process"/>
    <property type="evidence" value="ECO:0007669"/>
    <property type="project" value="UniProtKB-KW"/>
</dbReference>
<evidence type="ECO:0000256" key="9">
    <source>
        <dbReference type="ARBA" id="ARBA00023316"/>
    </source>
</evidence>
<keyword evidence="5" id="KW-0378">Hydrolase</keyword>
<keyword evidence="8" id="KW-0119">Carbohydrate metabolism</keyword>
<evidence type="ECO:0000256" key="8">
    <source>
        <dbReference type="ARBA" id="ARBA00023277"/>
    </source>
</evidence>
<dbReference type="SUPFAM" id="SSF51445">
    <property type="entry name" value="(Trans)glycosidases"/>
    <property type="match status" value="1"/>
</dbReference>
<keyword evidence="7" id="KW-0325">Glycoprotein</keyword>
<comment type="function">
    <text evidence="11">Glucanases play a role in cell expansion during growth, in cell-cell fusion during mating, and in spore release during sporulation. This enzyme may be involved in beta-glucan degradation. Active on laminarin and lichenan.</text>
</comment>
<evidence type="ECO:0000256" key="13">
    <source>
        <dbReference type="ARBA" id="ARBA00043078"/>
    </source>
</evidence>
<evidence type="ECO:0000256" key="3">
    <source>
        <dbReference type="ARBA" id="ARBA00012780"/>
    </source>
</evidence>
<evidence type="ECO:0000259" key="15">
    <source>
        <dbReference type="SMART" id="SM00458"/>
    </source>
</evidence>
<evidence type="ECO:0000256" key="2">
    <source>
        <dbReference type="ARBA" id="ARBA00004236"/>
    </source>
</evidence>
<dbReference type="PANTHER" id="PTHR16631">
    <property type="entry name" value="GLUCAN 1,3-BETA-GLUCOSIDASE"/>
    <property type="match status" value="1"/>
</dbReference>
<evidence type="ECO:0000313" key="17">
    <source>
        <dbReference type="Proteomes" id="UP001165121"/>
    </source>
</evidence>
<proteinExistence type="predicted"/>
<keyword evidence="17" id="KW-1185">Reference proteome</keyword>
<protein>
    <recommendedName>
        <fullName evidence="3">glucan endo-1,3-beta-D-glucosidase</fullName>
        <ecNumber evidence="3">3.2.1.39</ecNumber>
    </recommendedName>
    <alternativeName>
        <fullName evidence="13">Endo-1,3-beta-glucanase btgC</fullName>
    </alternativeName>
    <alternativeName>
        <fullName evidence="12">Laminarinase btgC</fullName>
    </alternativeName>
</protein>
<reference evidence="16" key="1">
    <citation type="submission" date="2023-04" db="EMBL/GenBank/DDBJ databases">
        <title>Phytophthora fragariaefolia NBRC 109709.</title>
        <authorList>
            <person name="Ichikawa N."/>
            <person name="Sato H."/>
            <person name="Tonouchi N."/>
        </authorList>
    </citation>
    <scope>NUCLEOTIDE SEQUENCE</scope>
    <source>
        <strain evidence="16">NBRC 109709</strain>
    </source>
</reference>
<comment type="catalytic activity">
    <reaction evidence="1">
        <text>Hydrolysis of (1-&gt;3)-beta-D-glucosidic linkages in (1-&gt;3)-beta-D-glucans.</text>
        <dbReference type="EC" id="3.2.1.39"/>
    </reaction>
</comment>
<feature type="signal peptide" evidence="14">
    <location>
        <begin position="1"/>
        <end position="22"/>
    </location>
</feature>
<keyword evidence="4" id="KW-1003">Cell membrane</keyword>
<dbReference type="Proteomes" id="UP001165121">
    <property type="component" value="Unassembled WGS sequence"/>
</dbReference>
<dbReference type="GO" id="GO:0042973">
    <property type="term" value="F:glucan endo-1,3-beta-D-glucosidase activity"/>
    <property type="evidence" value="ECO:0007669"/>
    <property type="project" value="UniProtKB-EC"/>
</dbReference>
<dbReference type="EMBL" id="BSXT01000546">
    <property type="protein sequence ID" value="GMF29766.1"/>
    <property type="molecule type" value="Genomic_DNA"/>
</dbReference>
<evidence type="ECO:0000256" key="14">
    <source>
        <dbReference type="SAM" id="SignalP"/>
    </source>
</evidence>
<dbReference type="GO" id="GO:0005886">
    <property type="term" value="C:plasma membrane"/>
    <property type="evidence" value="ECO:0007669"/>
    <property type="project" value="UniProtKB-SubCell"/>
</dbReference>
<keyword evidence="14" id="KW-0732">Signal</keyword>
<evidence type="ECO:0000256" key="6">
    <source>
        <dbReference type="ARBA" id="ARBA00023136"/>
    </source>
</evidence>
<gene>
    <name evidence="16" type="ORF">Pfra01_000644700</name>
</gene>
<dbReference type="PANTHER" id="PTHR16631:SF17">
    <property type="entry name" value="GLUCAN ENDO-1,3-BETA-GLUCOSIDASE BTGC"/>
    <property type="match status" value="1"/>
</dbReference>